<name>A0A9W7KTV4_9STRA</name>
<feature type="transmembrane region" description="Helical" evidence="1">
    <location>
        <begin position="193"/>
        <end position="212"/>
    </location>
</feature>
<accession>A0A9W7KTV4</accession>
<organism evidence="2 3">
    <name type="scientific">Triparma retinervis</name>
    <dbReference type="NCBI Taxonomy" id="2557542"/>
    <lineage>
        <taxon>Eukaryota</taxon>
        <taxon>Sar</taxon>
        <taxon>Stramenopiles</taxon>
        <taxon>Ochrophyta</taxon>
        <taxon>Bolidophyceae</taxon>
        <taxon>Parmales</taxon>
        <taxon>Triparmaceae</taxon>
        <taxon>Triparma</taxon>
    </lineage>
</organism>
<dbReference type="Proteomes" id="UP001165082">
    <property type="component" value="Unassembled WGS sequence"/>
</dbReference>
<gene>
    <name evidence="2" type="ORF">TrRE_jg8559</name>
</gene>
<evidence type="ECO:0000256" key="1">
    <source>
        <dbReference type="SAM" id="Phobius"/>
    </source>
</evidence>
<keyword evidence="1" id="KW-1133">Transmembrane helix</keyword>
<dbReference type="AlphaFoldDB" id="A0A9W7KTV4"/>
<protein>
    <submittedName>
        <fullName evidence="2">Uncharacterized protein</fullName>
    </submittedName>
</protein>
<keyword evidence="1" id="KW-0812">Transmembrane</keyword>
<sequence>MATAAAGTEIKTLALAPSLVCVFHVGGLISPAISFIGYFKESAKLCWLGVSFFIYSWLCILTAATSDPRRCRQRREIARISLAFTIECLGLGMAGAIIKESEHRLTITLGWTAYVFGCAFAVLSPFINLQLVSMIASLSDASLNRFIISHLLHHPATILSSLYLSASAGKAIINAVGDEDETLVVCGNPIVPTFLLNMFIWLTFILSILFNFECAEIRNSITIDKIARMDVPFKVKLEIYTYSFLGLLSLVIFALTEDEEQSTDFDRPLYRLFTMLFIVVLMVLLFAETWDKVGRQALVEGADYPPT</sequence>
<proteinExistence type="predicted"/>
<feature type="transmembrane region" description="Helical" evidence="1">
    <location>
        <begin position="12"/>
        <end position="39"/>
    </location>
</feature>
<feature type="transmembrane region" description="Helical" evidence="1">
    <location>
        <begin position="113"/>
        <end position="139"/>
    </location>
</feature>
<feature type="transmembrane region" description="Helical" evidence="1">
    <location>
        <begin position="151"/>
        <end position="173"/>
    </location>
</feature>
<dbReference type="OrthoDB" id="196766at2759"/>
<dbReference type="EMBL" id="BRXZ01000416">
    <property type="protein sequence ID" value="GMI11314.1"/>
    <property type="molecule type" value="Genomic_DNA"/>
</dbReference>
<feature type="transmembrane region" description="Helical" evidence="1">
    <location>
        <begin position="239"/>
        <end position="256"/>
    </location>
</feature>
<feature type="transmembrane region" description="Helical" evidence="1">
    <location>
        <begin position="45"/>
        <end position="65"/>
    </location>
</feature>
<comment type="caution">
    <text evidence="2">The sequence shown here is derived from an EMBL/GenBank/DDBJ whole genome shotgun (WGS) entry which is preliminary data.</text>
</comment>
<keyword evidence="3" id="KW-1185">Reference proteome</keyword>
<reference evidence="2" key="1">
    <citation type="submission" date="2022-07" db="EMBL/GenBank/DDBJ databases">
        <title>Genome analysis of Parmales, a sister group of diatoms, reveals the evolutionary specialization of diatoms from phago-mixotrophs to photoautotrophs.</title>
        <authorList>
            <person name="Ban H."/>
            <person name="Sato S."/>
            <person name="Yoshikawa S."/>
            <person name="Kazumasa Y."/>
            <person name="Nakamura Y."/>
            <person name="Ichinomiya M."/>
            <person name="Saitoh K."/>
            <person name="Sato N."/>
            <person name="Blanc-Mathieu R."/>
            <person name="Endo H."/>
            <person name="Kuwata A."/>
            <person name="Ogata H."/>
        </authorList>
    </citation>
    <scope>NUCLEOTIDE SEQUENCE</scope>
</reference>
<evidence type="ECO:0000313" key="3">
    <source>
        <dbReference type="Proteomes" id="UP001165082"/>
    </source>
</evidence>
<feature type="transmembrane region" description="Helical" evidence="1">
    <location>
        <begin position="77"/>
        <end position="98"/>
    </location>
</feature>
<feature type="transmembrane region" description="Helical" evidence="1">
    <location>
        <begin position="268"/>
        <end position="287"/>
    </location>
</feature>
<evidence type="ECO:0000313" key="2">
    <source>
        <dbReference type="EMBL" id="GMI11314.1"/>
    </source>
</evidence>
<keyword evidence="1" id="KW-0472">Membrane</keyword>